<protein>
    <recommendedName>
        <fullName evidence="3">DUF659 domain-containing protein</fullName>
    </recommendedName>
</protein>
<gene>
    <name evidence="1" type="ORF">PR048_000775</name>
</gene>
<accession>A0ABQ9IFJ5</accession>
<evidence type="ECO:0008006" key="3">
    <source>
        <dbReference type="Google" id="ProtNLM"/>
    </source>
</evidence>
<reference evidence="1 2" key="1">
    <citation type="submission" date="2023-02" db="EMBL/GenBank/DDBJ databases">
        <title>LHISI_Scaffold_Assembly.</title>
        <authorList>
            <person name="Stuart O.P."/>
            <person name="Cleave R."/>
            <person name="Magrath M.J.L."/>
            <person name="Mikheyev A.S."/>
        </authorList>
    </citation>
    <scope>NUCLEOTIDE SEQUENCE [LARGE SCALE GENOMIC DNA]</scope>
    <source>
        <strain evidence="1">Daus_M_001</strain>
        <tissue evidence="1">Leg muscle</tissue>
    </source>
</reference>
<sequence length="219" mass="26030">MGKMCTERKIPHLITYGCSAHLLNLAENNVSPETVMRHIVEVQKYFLNVHQANGWLLDCQMKHKGTLDCVKSLFTNYHKYRKITLEHAQNFHPNVAKFLNNLGIYHETVYLEKQLYIPLLKMHWTNFRKKHHVFQRQLKYGSTYYMAIQLLHIIAKLMDPKFRGKHLSEEQEHSAEMWLAEYHLEVLPGIMDFKISDPDYYPPIKHANVVKQLSSQKRW</sequence>
<comment type="caution">
    <text evidence="1">The sequence shown here is derived from an EMBL/GenBank/DDBJ whole genome shotgun (WGS) entry which is preliminary data.</text>
</comment>
<name>A0ABQ9IFJ5_9NEOP</name>
<dbReference type="EMBL" id="JARBHB010000001">
    <property type="protein sequence ID" value="KAJ8895443.1"/>
    <property type="molecule type" value="Genomic_DNA"/>
</dbReference>
<dbReference type="Proteomes" id="UP001159363">
    <property type="component" value="Chromosome 1"/>
</dbReference>
<keyword evidence="2" id="KW-1185">Reference proteome</keyword>
<evidence type="ECO:0000313" key="1">
    <source>
        <dbReference type="EMBL" id="KAJ8895443.1"/>
    </source>
</evidence>
<organism evidence="1 2">
    <name type="scientific">Dryococelus australis</name>
    <dbReference type="NCBI Taxonomy" id="614101"/>
    <lineage>
        <taxon>Eukaryota</taxon>
        <taxon>Metazoa</taxon>
        <taxon>Ecdysozoa</taxon>
        <taxon>Arthropoda</taxon>
        <taxon>Hexapoda</taxon>
        <taxon>Insecta</taxon>
        <taxon>Pterygota</taxon>
        <taxon>Neoptera</taxon>
        <taxon>Polyneoptera</taxon>
        <taxon>Phasmatodea</taxon>
        <taxon>Verophasmatodea</taxon>
        <taxon>Anareolatae</taxon>
        <taxon>Phasmatidae</taxon>
        <taxon>Eurycanthinae</taxon>
        <taxon>Dryococelus</taxon>
    </lineage>
</organism>
<proteinExistence type="predicted"/>
<evidence type="ECO:0000313" key="2">
    <source>
        <dbReference type="Proteomes" id="UP001159363"/>
    </source>
</evidence>